<gene>
    <name evidence="1" type="ORF">ACFODU_06025</name>
</gene>
<evidence type="ECO:0000313" key="2">
    <source>
        <dbReference type="Proteomes" id="UP001595456"/>
    </source>
</evidence>
<keyword evidence="2" id="KW-1185">Reference proteome</keyword>
<evidence type="ECO:0000313" key="1">
    <source>
        <dbReference type="EMBL" id="MFC3097359.1"/>
    </source>
</evidence>
<reference evidence="2" key="1">
    <citation type="journal article" date="2019" name="Int. J. Syst. Evol. Microbiol.">
        <title>The Global Catalogue of Microorganisms (GCM) 10K type strain sequencing project: providing services to taxonomists for standard genome sequencing and annotation.</title>
        <authorList>
            <consortium name="The Broad Institute Genomics Platform"/>
            <consortium name="The Broad Institute Genome Sequencing Center for Infectious Disease"/>
            <person name="Wu L."/>
            <person name="Ma J."/>
        </authorList>
    </citation>
    <scope>NUCLEOTIDE SEQUENCE [LARGE SCALE GENOMIC DNA]</scope>
    <source>
        <strain evidence="2">KCTC 52607</strain>
    </source>
</reference>
<sequence length="66" mass="7458">MRQTTFRQLAPRPTLEQLLDEQLGEMDQLMARVRGGVRGPSGYDELEEQANAIADGLRAAFRNGRR</sequence>
<name>A0ABV7E3P1_9SPHN</name>
<dbReference type="RefSeq" id="WP_336926131.1">
    <property type="nucleotide sequence ID" value="NZ_JBANRO010000006.1"/>
</dbReference>
<comment type="caution">
    <text evidence="1">The sequence shown here is derived from an EMBL/GenBank/DDBJ whole genome shotgun (WGS) entry which is preliminary data.</text>
</comment>
<dbReference type="EMBL" id="JBHRST010000008">
    <property type="protein sequence ID" value="MFC3097359.1"/>
    <property type="molecule type" value="Genomic_DNA"/>
</dbReference>
<accession>A0ABV7E3P1</accession>
<dbReference type="Proteomes" id="UP001595456">
    <property type="component" value="Unassembled WGS sequence"/>
</dbReference>
<organism evidence="1 2">
    <name type="scientific">Alteraurantiacibacter palmitatis</name>
    <dbReference type="NCBI Taxonomy" id="2054628"/>
    <lineage>
        <taxon>Bacteria</taxon>
        <taxon>Pseudomonadati</taxon>
        <taxon>Pseudomonadota</taxon>
        <taxon>Alphaproteobacteria</taxon>
        <taxon>Sphingomonadales</taxon>
        <taxon>Erythrobacteraceae</taxon>
        <taxon>Alteraurantiacibacter</taxon>
    </lineage>
</organism>
<protein>
    <submittedName>
        <fullName evidence="1">Uncharacterized protein</fullName>
    </submittedName>
</protein>
<proteinExistence type="predicted"/>